<dbReference type="EMBL" id="JAMKPW020000005">
    <property type="protein sequence ID" value="KAK8217546.1"/>
    <property type="molecule type" value="Genomic_DNA"/>
</dbReference>
<sequence length="1444" mass="159385">MPSSRQSETGSGLARDSRRRARTRSSSRSVSPRRLPPPPKPWVSKPPQKSIDEFWAKFTTKTPGKPFTILPDNLYAKRLAASRRDHPVDSEIAVRSYDEAVRLCKEKVAKIVKECKRVNQKYRDLHFDIEADFNAMRRSPRWFIPDCLMSLDQYESSLIPGSVKRVEVDGPAANDVRQGKDGDCWLMSALCTLSNRAELIERVCVVQDEKVGVYGFVFHRGKLNHHGRVTPQALIIPTDGEWISEVIDDKLYLIKEDFDESMREKENWLDVANRQDPSQEYKKVMQTGSRALYLASAKIPMRPGCHCWRRLMQRRMETTTPLKGVLLDLTGGVTTEVFATDILDKDKFWNDEIRKVNEEFTFGCGQPSGANGVREGVVEFHAYSIMDAKEIDGKRLVKLRNPWGKFEWKGPWSDGSSEWTPEWMTKLKHTFGDDGVFWMSYSDLLRVYQHFDRTRLFGPEWRITQKWTSLNIPWSVDYQDTKFTVTVSEPGPVVIVLSQLDDRYFKGLEGEYVFKLQFRLHKENETEYIVRSPASYYMKRSVSTEVTLEEAGTYSVLLKITAKRYADRKAVEQVVRENCRGRRDKVLAIGLSYDLAHAKGQFRESEKEKADREKHDRKEKRKAEAKARYEQRRRHLRKQKVIRLRKEAKAEQSRHRVQQEGRDVSTPRADETTNVNEQTPIAPSAPANAGPIDQTAEIRDDSNTTAPASEAAGPAVAISANINIPHSQNGNEERALETSLPDHQPSQDPSSSAAAPQVQLNGNRLPIQNLTIDEVSDDEISWDSDIHWPSSTDSDDEDAPPDPIGSSSGYNLPPLPLENDDDEFTRDPWNAVCVVGLRVYSTKGDVSIEVVKPDAALVKEKRLDVDDSAADATKDVSGAAVGAGGDEEVLEVRGSAPEAVESDRQGYGYLDNGSIPQIPYDANSLNTADMFDDIVSSPIAGLNNQSFPVWIGATVGGGSVVNGMDLDRGSAADYDAWEALGNPGWGWSGLFPYFKKSTTFTPPSAAVAKKYNYTWDVAAYGDGPVQATYFWAGWSELGVPHPIEGALGDAIGAFWNPNSEDPKTATRSSARTAYYDPVARRSNLYLLTGHEVTKIMFSNLTAKGVEILSRADNSTTTAFAAKEIIMAAGSIHTPKLLQISGIGPADVLEAAGVDVLLDLPAVGTNFQDHPVAYLTWNFTHDTYPYADILTTNATYNASAYAQYLSNRTGPYVEAHGNSAAFLPLPTITNTSSTIAARAVVQNSSAYLPSLYTTNPTLLAGYNAQHAIIVEQFRSTNASVYEFPFPGSGSAPIALEKPLSRGTITLNASNPAGEPVVSYNTLQNPIDSSILIAAVRYTRRFFSTSAMAALGPVEVSPGPAAQTDAQILAALKAGLLQPSFAHPSCSCAMMPRELGGCVGSDLLVYGTRGLSVVDASVMPLIPGAHLQATVYAVAEKAADLIKARA</sequence>
<reference evidence="1" key="1">
    <citation type="submission" date="2024-02" db="EMBL/GenBank/DDBJ databases">
        <title>Metagenome Assembled Genome of Zalaria obscura JY119.</title>
        <authorList>
            <person name="Vighnesh L."/>
            <person name="Jagadeeshwari U."/>
            <person name="Venkata Ramana C."/>
            <person name="Sasikala C."/>
        </authorList>
    </citation>
    <scope>NUCLEOTIDE SEQUENCE</scope>
    <source>
        <strain evidence="1">JY119</strain>
    </source>
</reference>
<name>A0ACC3SPW8_9PEZI</name>
<organism evidence="1 2">
    <name type="scientific">Zalaria obscura</name>
    <dbReference type="NCBI Taxonomy" id="2024903"/>
    <lineage>
        <taxon>Eukaryota</taxon>
        <taxon>Fungi</taxon>
        <taxon>Dikarya</taxon>
        <taxon>Ascomycota</taxon>
        <taxon>Pezizomycotina</taxon>
        <taxon>Dothideomycetes</taxon>
        <taxon>Dothideomycetidae</taxon>
        <taxon>Dothideales</taxon>
        <taxon>Zalariaceae</taxon>
        <taxon>Zalaria</taxon>
    </lineage>
</organism>
<gene>
    <name evidence="1" type="ORF">M8818_001304</name>
</gene>
<protein>
    <submittedName>
        <fullName evidence="1">Uncharacterized protein</fullName>
    </submittedName>
</protein>
<accession>A0ACC3SPW8</accession>
<evidence type="ECO:0000313" key="2">
    <source>
        <dbReference type="Proteomes" id="UP001320706"/>
    </source>
</evidence>
<comment type="caution">
    <text evidence="1">The sequence shown here is derived from an EMBL/GenBank/DDBJ whole genome shotgun (WGS) entry which is preliminary data.</text>
</comment>
<dbReference type="Proteomes" id="UP001320706">
    <property type="component" value="Unassembled WGS sequence"/>
</dbReference>
<evidence type="ECO:0000313" key="1">
    <source>
        <dbReference type="EMBL" id="KAK8217546.1"/>
    </source>
</evidence>
<proteinExistence type="predicted"/>
<keyword evidence="2" id="KW-1185">Reference proteome</keyword>